<name>A0AAN5D538_9BILA</name>
<evidence type="ECO:0000313" key="8">
    <source>
        <dbReference type="EMBL" id="GMR56838.1"/>
    </source>
</evidence>
<dbReference type="EMBL" id="BTRK01000006">
    <property type="protein sequence ID" value="GMR56838.1"/>
    <property type="molecule type" value="Genomic_DNA"/>
</dbReference>
<dbReference type="GO" id="GO:0016020">
    <property type="term" value="C:membrane"/>
    <property type="evidence" value="ECO:0007669"/>
    <property type="project" value="UniProtKB-SubCell"/>
</dbReference>
<keyword evidence="3 5" id="KW-1133">Transmembrane helix</keyword>
<proteinExistence type="predicted"/>
<dbReference type="Pfam" id="PF07782">
    <property type="entry name" value="DC_STAMP"/>
    <property type="match status" value="1"/>
</dbReference>
<dbReference type="PANTHER" id="PTHR21041:SF17">
    <property type="entry name" value="E3 UBIQUITIN-PROTEIN LIGASE DCST1"/>
    <property type="match status" value="1"/>
</dbReference>
<reference evidence="9" key="1">
    <citation type="submission" date="2022-10" db="EMBL/GenBank/DDBJ databases">
        <title>Genome assembly of Pristionchus species.</title>
        <authorList>
            <person name="Yoshida K."/>
            <person name="Sommer R.J."/>
        </authorList>
    </citation>
    <scope>NUCLEOTIDE SEQUENCE [LARGE SCALE GENOMIC DNA]</scope>
    <source>
        <strain evidence="9">RS5460</strain>
    </source>
</reference>
<feature type="domain" description="Dendritic cell-specific transmembrane protein-like" evidence="6">
    <location>
        <begin position="176"/>
        <end position="369"/>
    </location>
</feature>
<comment type="caution">
    <text evidence="8">The sequence shown here is derived from an EMBL/GenBank/DDBJ whole genome shotgun (WGS) entry which is preliminary data.</text>
</comment>
<evidence type="ECO:0000313" key="9">
    <source>
        <dbReference type="Proteomes" id="UP001328107"/>
    </source>
</evidence>
<evidence type="ECO:0000256" key="5">
    <source>
        <dbReference type="SAM" id="Phobius"/>
    </source>
</evidence>
<keyword evidence="4 5" id="KW-0472">Membrane</keyword>
<evidence type="ECO:0000256" key="3">
    <source>
        <dbReference type="ARBA" id="ARBA00022989"/>
    </source>
</evidence>
<feature type="non-terminal residue" evidence="8">
    <location>
        <position position="483"/>
    </location>
</feature>
<feature type="domain" description="E3 ubiquitin-protein ligase DCST1-like C-terminal" evidence="7">
    <location>
        <begin position="425"/>
        <end position="464"/>
    </location>
</feature>
<evidence type="ECO:0000259" key="7">
    <source>
        <dbReference type="Pfam" id="PF26037"/>
    </source>
</evidence>
<protein>
    <recommendedName>
        <fullName evidence="10">Dendritic cell-specific transmembrane protein-like domain-containing protein</fullName>
    </recommendedName>
</protein>
<evidence type="ECO:0008006" key="10">
    <source>
        <dbReference type="Google" id="ProtNLM"/>
    </source>
</evidence>
<accession>A0AAN5D538</accession>
<dbReference type="AlphaFoldDB" id="A0AAN5D538"/>
<comment type="subcellular location">
    <subcellularLocation>
        <location evidence="1">Membrane</location>
        <topology evidence="1">Multi-pass membrane protein</topology>
    </subcellularLocation>
</comment>
<feature type="transmembrane region" description="Helical" evidence="5">
    <location>
        <begin position="232"/>
        <end position="253"/>
    </location>
</feature>
<dbReference type="InterPro" id="IPR051856">
    <property type="entry name" value="CSR-E3_Ligase_Protein"/>
</dbReference>
<feature type="transmembrane region" description="Helical" evidence="5">
    <location>
        <begin position="322"/>
        <end position="344"/>
    </location>
</feature>
<keyword evidence="9" id="KW-1185">Reference proteome</keyword>
<dbReference type="Pfam" id="PF26037">
    <property type="entry name" value="zf-RING_DCST1_C"/>
    <property type="match status" value="1"/>
</dbReference>
<evidence type="ECO:0000259" key="6">
    <source>
        <dbReference type="Pfam" id="PF07782"/>
    </source>
</evidence>
<keyword evidence="2 5" id="KW-0812">Transmembrane</keyword>
<evidence type="ECO:0000256" key="1">
    <source>
        <dbReference type="ARBA" id="ARBA00004141"/>
    </source>
</evidence>
<dbReference type="PANTHER" id="PTHR21041">
    <property type="entry name" value="DENDRITIC CELL-SPECIFIC TRANSMEMBRANE PROTEIN"/>
    <property type="match status" value="1"/>
</dbReference>
<dbReference type="Proteomes" id="UP001328107">
    <property type="component" value="Unassembled WGS sequence"/>
</dbReference>
<dbReference type="InterPro" id="IPR012858">
    <property type="entry name" value="DC_STAMP-like"/>
</dbReference>
<gene>
    <name evidence="8" type="ORF">PMAYCL1PPCAC_27033</name>
</gene>
<organism evidence="8 9">
    <name type="scientific">Pristionchus mayeri</name>
    <dbReference type="NCBI Taxonomy" id="1317129"/>
    <lineage>
        <taxon>Eukaryota</taxon>
        <taxon>Metazoa</taxon>
        <taxon>Ecdysozoa</taxon>
        <taxon>Nematoda</taxon>
        <taxon>Chromadorea</taxon>
        <taxon>Rhabditida</taxon>
        <taxon>Rhabditina</taxon>
        <taxon>Diplogasteromorpha</taxon>
        <taxon>Diplogasteroidea</taxon>
        <taxon>Neodiplogasteridae</taxon>
        <taxon>Pristionchus</taxon>
    </lineage>
</organism>
<sequence>MRLEQEGGGSLCEDEETAMIEKMKSPKAKTVTARIARRCNNVFSKGMSKCHEVMGGLKLKCILALRLFGVYICNKLDVMNLCESAEKKKESSQVCAKNLKMIDSSNSFEDQFLKNKSKLFFSQMHVKAIKMPRVESTLLLSDIKSKMKSNVSYTKVLDIFRDAVKMISNYRANVDFNNKFITARFWEIDKLRESEGDECLHRISKAEWKEYGLLKVFGIPTKAEAKAARKPFLKWLATLFFMIIIVAVDRYIAYILEKVLPMTVEEVTNKALPKTTIELKGKGALADLINDILKVNQTRGNSQEFSNEQCQFTPINTPIPYLIIWIFGPLAFMLIIQVLFAFVIKRMVLFYVLPFMFPKRDRVRMIFLYNKILFNRHKNRQRARARIRFVADRWKLNDRISDGGLFSRNSWFKIYVLDRLFKTGECLYCKEKNRPYKLIKCPDCPATYCSPCVDELDGNCYTCLAQEGIVNSTRTNIIEIPPL</sequence>
<dbReference type="InterPro" id="IPR058842">
    <property type="entry name" value="DCST1_C"/>
</dbReference>
<evidence type="ECO:0000256" key="2">
    <source>
        <dbReference type="ARBA" id="ARBA00022692"/>
    </source>
</evidence>
<evidence type="ECO:0000256" key="4">
    <source>
        <dbReference type="ARBA" id="ARBA00023136"/>
    </source>
</evidence>